<name>A0A063Y3P3_9GAMM</name>
<evidence type="ECO:0000256" key="2">
    <source>
        <dbReference type="ARBA" id="ARBA00022692"/>
    </source>
</evidence>
<evidence type="ECO:0000256" key="1">
    <source>
        <dbReference type="ARBA" id="ARBA00004141"/>
    </source>
</evidence>
<dbReference type="PATRIC" id="fig|267850.7.peg.561"/>
<dbReference type="GO" id="GO:0016020">
    <property type="term" value="C:membrane"/>
    <property type="evidence" value="ECO:0007669"/>
    <property type="project" value="UniProtKB-SubCell"/>
</dbReference>
<protein>
    <submittedName>
        <fullName evidence="6">LrgA-associated membrane protein LrgB</fullName>
    </submittedName>
</protein>
<dbReference type="InterPro" id="IPR007300">
    <property type="entry name" value="CidB/LrgB"/>
</dbReference>
<feature type="transmembrane region" description="Helical" evidence="5">
    <location>
        <begin position="158"/>
        <end position="179"/>
    </location>
</feature>
<proteinExistence type="predicted"/>
<sequence length="238" mass="24969">MEIANFWVYFAARPLFWIVVTLVSFMVATWINRKAGGTALLHPVFVAMLMIISVLLLTQTDYSTYFEGAQFIHFMLGPATVALAIPLYDHLARIRRLLLPILVTCVTGSIFAAATTLAVGILMGGDARLLLSLAPKSVTSPIAIGISEQIGGYPSLSAGLALLTGVIGCLTAPAVFRLLRLKSDAAMGFALGLSAHGFGTAYAVQTSAIAGAFAGLAMGLTGVLSSLLIPPLVRLFGL</sequence>
<feature type="transmembrane region" description="Helical" evidence="5">
    <location>
        <begin position="40"/>
        <end position="58"/>
    </location>
</feature>
<dbReference type="PANTHER" id="PTHR30249">
    <property type="entry name" value="PUTATIVE SEROTONIN TRANSPORTER"/>
    <property type="match status" value="1"/>
</dbReference>
<reference evidence="6 7" key="1">
    <citation type="journal article" date="2005" name="Int. J. Syst. Evol. Microbiol.">
        <title>Nitrincola lacisaponensis gen. nov., sp. nov., a novel alkaliphilic bacterium isolated from an alkaline, saline lake.</title>
        <authorList>
            <person name="Dimitriu P.A."/>
            <person name="Shukla S.K."/>
            <person name="Conradt J."/>
            <person name="Marquez M.C."/>
            <person name="Ventosa A."/>
            <person name="Maglia A."/>
            <person name="Peyton B.M."/>
            <person name="Pinkart H.C."/>
            <person name="Mormile M.R."/>
        </authorList>
    </citation>
    <scope>NUCLEOTIDE SEQUENCE [LARGE SCALE GENOMIC DNA]</scope>
    <source>
        <strain evidence="6 7">4CA</strain>
    </source>
</reference>
<feature type="transmembrane region" description="Helical" evidence="5">
    <location>
        <begin position="70"/>
        <end position="88"/>
    </location>
</feature>
<dbReference type="Pfam" id="PF04172">
    <property type="entry name" value="LrgB"/>
    <property type="match status" value="1"/>
</dbReference>
<gene>
    <name evidence="6" type="ORF">ADINL_0567</name>
</gene>
<evidence type="ECO:0000313" key="7">
    <source>
        <dbReference type="Proteomes" id="UP000027318"/>
    </source>
</evidence>
<keyword evidence="7" id="KW-1185">Reference proteome</keyword>
<evidence type="ECO:0000256" key="4">
    <source>
        <dbReference type="ARBA" id="ARBA00023136"/>
    </source>
</evidence>
<organism evidence="6 7">
    <name type="scientific">Nitrincola lacisaponensis</name>
    <dbReference type="NCBI Taxonomy" id="267850"/>
    <lineage>
        <taxon>Bacteria</taxon>
        <taxon>Pseudomonadati</taxon>
        <taxon>Pseudomonadota</taxon>
        <taxon>Gammaproteobacteria</taxon>
        <taxon>Oceanospirillales</taxon>
        <taxon>Oceanospirillaceae</taxon>
        <taxon>Nitrincola</taxon>
    </lineage>
</organism>
<dbReference type="EMBL" id="JMSZ01000015">
    <property type="protein sequence ID" value="KDE40918.1"/>
    <property type="molecule type" value="Genomic_DNA"/>
</dbReference>
<dbReference type="RefSeq" id="WP_338036390.1">
    <property type="nucleotide sequence ID" value="NZ_JBKBNO010000008.1"/>
</dbReference>
<evidence type="ECO:0000256" key="5">
    <source>
        <dbReference type="SAM" id="Phobius"/>
    </source>
</evidence>
<keyword evidence="2 5" id="KW-0812">Transmembrane</keyword>
<feature type="transmembrane region" description="Helical" evidence="5">
    <location>
        <begin position="186"/>
        <end position="204"/>
    </location>
</feature>
<comment type="subcellular location">
    <subcellularLocation>
        <location evidence="1">Membrane</location>
        <topology evidence="1">Multi-pass membrane protein</topology>
    </subcellularLocation>
</comment>
<dbReference type="Proteomes" id="UP000027318">
    <property type="component" value="Unassembled WGS sequence"/>
</dbReference>
<feature type="transmembrane region" description="Helical" evidence="5">
    <location>
        <begin position="210"/>
        <end position="233"/>
    </location>
</feature>
<keyword evidence="3 5" id="KW-1133">Transmembrane helix</keyword>
<dbReference type="PANTHER" id="PTHR30249:SF0">
    <property type="entry name" value="PLASTIDAL GLYCOLATE_GLYCERATE TRANSLOCATOR 1, CHLOROPLASTIC"/>
    <property type="match status" value="1"/>
</dbReference>
<keyword evidence="4 5" id="KW-0472">Membrane</keyword>
<dbReference type="AlphaFoldDB" id="A0A063Y3P3"/>
<evidence type="ECO:0000313" key="6">
    <source>
        <dbReference type="EMBL" id="KDE40918.1"/>
    </source>
</evidence>
<evidence type="ECO:0000256" key="3">
    <source>
        <dbReference type="ARBA" id="ARBA00022989"/>
    </source>
</evidence>
<feature type="transmembrane region" description="Helical" evidence="5">
    <location>
        <begin position="6"/>
        <end position="28"/>
    </location>
</feature>
<dbReference type="STRING" id="267850.ADINL_0567"/>
<comment type="caution">
    <text evidence="6">The sequence shown here is derived from an EMBL/GenBank/DDBJ whole genome shotgun (WGS) entry which is preliminary data.</text>
</comment>
<accession>A0A063Y3P3</accession>
<feature type="transmembrane region" description="Helical" evidence="5">
    <location>
        <begin position="97"/>
        <end position="123"/>
    </location>
</feature>